<evidence type="ECO:0000313" key="2">
    <source>
        <dbReference type="EMBL" id="EDY55567.1"/>
    </source>
</evidence>
<dbReference type="Proteomes" id="UP000002785">
    <property type="component" value="Chromosome"/>
</dbReference>
<name>B5HRW2_STRX2</name>
<accession>B5HRW2</accession>
<feature type="region of interest" description="Disordered" evidence="1">
    <location>
        <begin position="73"/>
        <end position="102"/>
    </location>
</feature>
<protein>
    <submittedName>
        <fullName evidence="2">Uncharacterized protein</fullName>
    </submittedName>
</protein>
<evidence type="ECO:0000313" key="3">
    <source>
        <dbReference type="Proteomes" id="UP000002785"/>
    </source>
</evidence>
<reference evidence="2" key="1">
    <citation type="submission" date="2009-10" db="EMBL/GenBank/DDBJ databases">
        <title>The genome sequence of Streptomyces sviceus strain ATCC 29083.</title>
        <authorList>
            <consortium name="The Broad Institute Genome Sequencing Platform"/>
            <consortium name="Broad Institute Microbial Sequencing Center"/>
            <person name="Fischbach M."/>
            <person name="Godfrey P."/>
            <person name="Ward D."/>
            <person name="Young S."/>
            <person name="Zeng Q."/>
            <person name="Koehrsen M."/>
            <person name="Alvarado L."/>
            <person name="Berlin A.M."/>
            <person name="Bochicchio J."/>
            <person name="Borenstein D."/>
            <person name="Chapman S.B."/>
            <person name="Chen Z."/>
            <person name="Engels R."/>
            <person name="Freedman E."/>
            <person name="Gellesch M."/>
            <person name="Goldberg J."/>
            <person name="Griggs A."/>
            <person name="Gujja S."/>
            <person name="Heilman E.R."/>
            <person name="Heiman D.I."/>
            <person name="Hepburn T.A."/>
            <person name="Howarth C."/>
            <person name="Jen D."/>
            <person name="Larson L."/>
            <person name="Lewis B."/>
            <person name="Mehta T."/>
            <person name="Park D."/>
            <person name="Pearson M."/>
            <person name="Richards J."/>
            <person name="Roberts A."/>
            <person name="Saif S."/>
            <person name="Shea T.D."/>
            <person name="Shenoy N."/>
            <person name="Sisk P."/>
            <person name="Stolte C."/>
            <person name="Sykes S.N."/>
            <person name="Thomson T."/>
            <person name="Walk T."/>
            <person name="White J."/>
            <person name="Yandava C."/>
            <person name="Straight P."/>
            <person name="Clardy J."/>
            <person name="Hung D."/>
            <person name="Kolter R."/>
            <person name="Mekalanos J."/>
            <person name="Walker S."/>
            <person name="Walsh C.T."/>
            <person name="Wieland-Brown L.C."/>
            <person name="Haas B."/>
            <person name="Nusbaum C."/>
            <person name="Birren B."/>
        </authorList>
    </citation>
    <scope>NUCLEOTIDE SEQUENCE [LARGE SCALE GENOMIC DNA]</scope>
    <source>
        <strain evidence="2">ATCC 29083</strain>
    </source>
</reference>
<gene>
    <name evidence="2" type="ORF">SSEG_02147</name>
</gene>
<proteinExistence type="predicted"/>
<evidence type="ECO:0000256" key="1">
    <source>
        <dbReference type="SAM" id="MobiDB-lite"/>
    </source>
</evidence>
<dbReference type="EMBL" id="CM000951">
    <property type="protein sequence ID" value="EDY55567.1"/>
    <property type="molecule type" value="Genomic_DNA"/>
</dbReference>
<organism evidence="2 3">
    <name type="scientific">Streptomyces sviceus (strain ATCC 29083 / DSM 924 / JCM 4929 / NBRC 13980 / NCIMB 11184 / NRRL 5439 / UC 5370)</name>
    <dbReference type="NCBI Taxonomy" id="463191"/>
    <lineage>
        <taxon>Bacteria</taxon>
        <taxon>Bacillati</taxon>
        <taxon>Actinomycetota</taxon>
        <taxon>Actinomycetes</taxon>
        <taxon>Kitasatosporales</taxon>
        <taxon>Streptomycetaceae</taxon>
        <taxon>Streptomyces</taxon>
    </lineage>
</organism>
<dbReference type="RefSeq" id="WP_007379234.1">
    <property type="nucleotide sequence ID" value="NZ_CM000951.1"/>
</dbReference>
<dbReference type="HOGENOM" id="CLU_2275966_0_0_11"/>
<dbReference type="AlphaFoldDB" id="B5HRW2"/>
<keyword evidence="3" id="KW-1185">Reference proteome</keyword>
<sequence>MPAALPTAVQLPATAALVAWMVTGFTRSPGRWMRYLLFSRATFVITDLTGTKDGHSEPDAEWERLRPFLPVSNGRCGTPPRRPLRLTPADPCVPRCKASSRR</sequence>
<dbReference type="OrthoDB" id="3696827at2"/>